<sequence>MKVETIFPSWILDVQKSNRGKLAPQSQEFFRKSLECYPCFYEAFLNCPRTTEIGVLNNHNPLDLEKKYETSTLFHFIIANLSETFHFVFVYQTRELGLAMHDALERGAFYTAVILNRSIFEVVCTSYFTFRRIEDKFKQSQCLLRAAVKTRSKEEQRKNFLKYNQILYEIYSLLFRANTSTSLNWEEHFNKLGYAIKLPESSKRLHIHDVLEDIEKVSKLPLMKVYDLMSEFVHPNFGSKTMVINTKRPHMQYMDIVVLGDNSGNAEAALYYIDQLSESLYCTLTLACSLHERSGKFLDAIFKFIPSPDNRNLQ</sequence>
<name>A0A2X0R7V6_9PROT</name>
<evidence type="ECO:0000313" key="1">
    <source>
        <dbReference type="EMBL" id="SPS06082.1"/>
    </source>
</evidence>
<dbReference type="AlphaFoldDB" id="A0A2X0R7V6"/>
<dbReference type="EMBL" id="LS423452">
    <property type="protein sequence ID" value="SPS06082.1"/>
    <property type="molecule type" value="Genomic_DNA"/>
</dbReference>
<accession>A0A2X0R7V6</accession>
<reference evidence="1" key="1">
    <citation type="submission" date="2018-05" db="EMBL/GenBank/DDBJ databases">
        <authorList>
            <person name="Lanie J.A."/>
            <person name="Ng W.-L."/>
            <person name="Kazmierczak K.M."/>
            <person name="Andrzejewski T.M."/>
            <person name="Davidsen T.M."/>
            <person name="Wayne K.J."/>
            <person name="Tettelin H."/>
            <person name="Glass J.I."/>
            <person name="Rusch D."/>
            <person name="Podicherti R."/>
            <person name="Tsui H.-C.T."/>
            <person name="Winkler M.E."/>
        </authorList>
    </citation>
    <scope>NUCLEOTIDE SEQUENCE</scope>
    <source>
        <strain evidence="1">KNB</strain>
    </source>
</reference>
<proteinExistence type="predicted"/>
<protein>
    <submittedName>
        <fullName evidence="1">Uncharacterized protein</fullName>
    </submittedName>
</protein>
<organism evidence="1">
    <name type="scientific">Candidatus Nitrotoga fabula</name>
    <dbReference type="NCBI Taxonomy" id="2182327"/>
    <lineage>
        <taxon>Bacteria</taxon>
        <taxon>Pseudomonadati</taxon>
        <taxon>Pseudomonadota</taxon>
        <taxon>Betaproteobacteria</taxon>
        <taxon>Nitrosomonadales</taxon>
        <taxon>Gallionellaceae</taxon>
        <taxon>Candidatus Nitrotoga</taxon>
    </lineage>
</organism>
<gene>
    <name evidence="1" type="ORF">NITFAB_1672</name>
</gene>